<gene>
    <name evidence="1" type="ORF">SLEP1_g49082</name>
</gene>
<protein>
    <submittedName>
        <fullName evidence="1">Uncharacterized protein</fullName>
    </submittedName>
</protein>
<keyword evidence="2" id="KW-1185">Reference proteome</keyword>
<name>A0AAV5LY40_9ROSI</name>
<sequence length="198" mass="22378">MILQELLAQEKTQASSSNNDEVDLDELMDDPELEKLHADRIAALKKEAEKREALKRKDTESTGRITDKHLKALAPKHMETKFIKLDAETHVIFVCNMENAPFFVAKLESKRCLVSYFSGLTCQHIQSWRSPLCFSHFFNNKKSQCRKPLFIFKTKPSKFLPCAMHSRCTSIAKPPNLGGLAQQSPPPELVGGLHQASL</sequence>
<accession>A0AAV5LY40</accession>
<dbReference type="Proteomes" id="UP001054252">
    <property type="component" value="Unassembled WGS sequence"/>
</dbReference>
<evidence type="ECO:0000313" key="2">
    <source>
        <dbReference type="Proteomes" id="UP001054252"/>
    </source>
</evidence>
<evidence type="ECO:0000313" key="1">
    <source>
        <dbReference type="EMBL" id="GKV41576.1"/>
    </source>
</evidence>
<dbReference type="PANTHER" id="PTHR21148">
    <property type="entry name" value="THIOREDOXIN DOMAIN-CONTAINING PROTEIN 9"/>
    <property type="match status" value="1"/>
</dbReference>
<organism evidence="1 2">
    <name type="scientific">Rubroshorea leprosula</name>
    <dbReference type="NCBI Taxonomy" id="152421"/>
    <lineage>
        <taxon>Eukaryota</taxon>
        <taxon>Viridiplantae</taxon>
        <taxon>Streptophyta</taxon>
        <taxon>Embryophyta</taxon>
        <taxon>Tracheophyta</taxon>
        <taxon>Spermatophyta</taxon>
        <taxon>Magnoliopsida</taxon>
        <taxon>eudicotyledons</taxon>
        <taxon>Gunneridae</taxon>
        <taxon>Pentapetalae</taxon>
        <taxon>rosids</taxon>
        <taxon>malvids</taxon>
        <taxon>Malvales</taxon>
        <taxon>Dipterocarpaceae</taxon>
        <taxon>Rubroshorea</taxon>
    </lineage>
</organism>
<reference evidence="1 2" key="1">
    <citation type="journal article" date="2021" name="Commun. Biol.">
        <title>The genome of Shorea leprosula (Dipterocarpaceae) highlights the ecological relevance of drought in aseasonal tropical rainforests.</title>
        <authorList>
            <person name="Ng K.K.S."/>
            <person name="Kobayashi M.J."/>
            <person name="Fawcett J.A."/>
            <person name="Hatakeyama M."/>
            <person name="Paape T."/>
            <person name="Ng C.H."/>
            <person name="Ang C.C."/>
            <person name="Tnah L.H."/>
            <person name="Lee C.T."/>
            <person name="Nishiyama T."/>
            <person name="Sese J."/>
            <person name="O'Brien M.J."/>
            <person name="Copetti D."/>
            <person name="Mohd Noor M.I."/>
            <person name="Ong R.C."/>
            <person name="Putra M."/>
            <person name="Sireger I.Z."/>
            <person name="Indrioko S."/>
            <person name="Kosugi Y."/>
            <person name="Izuno A."/>
            <person name="Isagi Y."/>
            <person name="Lee S.L."/>
            <person name="Shimizu K.K."/>
        </authorList>
    </citation>
    <scope>NUCLEOTIDE SEQUENCE [LARGE SCALE GENOMIC DNA]</scope>
    <source>
        <strain evidence="1">214</strain>
    </source>
</reference>
<proteinExistence type="predicted"/>
<dbReference type="EMBL" id="BPVZ01000150">
    <property type="protein sequence ID" value="GKV41576.1"/>
    <property type="molecule type" value="Genomic_DNA"/>
</dbReference>
<comment type="caution">
    <text evidence="1">The sequence shown here is derived from an EMBL/GenBank/DDBJ whole genome shotgun (WGS) entry which is preliminary data.</text>
</comment>
<dbReference type="AlphaFoldDB" id="A0AAV5LY40"/>